<dbReference type="Gene3D" id="3.40.50.2000">
    <property type="entry name" value="Glycogen Phosphorylase B"/>
    <property type="match status" value="2"/>
</dbReference>
<reference evidence="3" key="1">
    <citation type="submission" date="2017-04" db="EMBL/GenBank/DDBJ databases">
        <title>Genome deletions in a multicellular cyanobacterial endosymbiont for morphological adaptation in marine diatoms.</title>
        <authorList>
            <person name="Wang Y."/>
            <person name="Gao H."/>
            <person name="Li R."/>
            <person name="Xu X."/>
        </authorList>
    </citation>
    <scope>NUCLEOTIDE SEQUENCE</scope>
    <source>
        <strain evidence="3">FACHB 800</strain>
    </source>
</reference>
<dbReference type="InterPro" id="IPR001296">
    <property type="entry name" value="Glyco_trans_1"/>
</dbReference>
<dbReference type="GO" id="GO:0016757">
    <property type="term" value="F:glycosyltransferase activity"/>
    <property type="evidence" value="ECO:0007669"/>
    <property type="project" value="InterPro"/>
</dbReference>
<gene>
    <name evidence="3" type="ORF">B6N60_01813</name>
</gene>
<evidence type="ECO:0000256" key="1">
    <source>
        <dbReference type="ARBA" id="ARBA00022679"/>
    </source>
</evidence>
<dbReference type="RefSeq" id="WP_190606573.1">
    <property type="nucleotide sequence ID" value="NZ_CP021056.1"/>
</dbReference>
<evidence type="ECO:0000313" key="3">
    <source>
        <dbReference type="EMBL" id="QXE23124.1"/>
    </source>
</evidence>
<dbReference type="PANTHER" id="PTHR46401">
    <property type="entry name" value="GLYCOSYLTRANSFERASE WBBK-RELATED"/>
    <property type="match status" value="1"/>
</dbReference>
<dbReference type="PANTHER" id="PTHR46401:SF2">
    <property type="entry name" value="GLYCOSYLTRANSFERASE WBBK-RELATED"/>
    <property type="match status" value="1"/>
</dbReference>
<keyword evidence="1 3" id="KW-0808">Transferase</keyword>
<dbReference type="CDD" id="cd03801">
    <property type="entry name" value="GT4_PimA-like"/>
    <property type="match status" value="1"/>
</dbReference>
<feature type="domain" description="Glycosyl transferase family 1" evidence="2">
    <location>
        <begin position="185"/>
        <end position="345"/>
    </location>
</feature>
<proteinExistence type="predicted"/>
<evidence type="ECO:0000259" key="2">
    <source>
        <dbReference type="Pfam" id="PF00534"/>
    </source>
</evidence>
<dbReference type="SUPFAM" id="SSF53756">
    <property type="entry name" value="UDP-Glycosyltransferase/glycogen phosphorylase"/>
    <property type="match status" value="1"/>
</dbReference>
<dbReference type="GO" id="GO:0009103">
    <property type="term" value="P:lipopolysaccharide biosynthetic process"/>
    <property type="evidence" value="ECO:0007669"/>
    <property type="project" value="TreeGrafter"/>
</dbReference>
<dbReference type="KEGG" id="rsin:B6N60_01813"/>
<dbReference type="EMBL" id="CP021056">
    <property type="protein sequence ID" value="QXE23124.1"/>
    <property type="molecule type" value="Genomic_DNA"/>
</dbReference>
<dbReference type="Pfam" id="PF00534">
    <property type="entry name" value="Glycos_transf_1"/>
    <property type="match status" value="1"/>
</dbReference>
<organism evidence="3 4">
    <name type="scientific">Richelia sinica FACHB-800</name>
    <dbReference type="NCBI Taxonomy" id="1357546"/>
    <lineage>
        <taxon>Bacteria</taxon>
        <taxon>Bacillati</taxon>
        <taxon>Cyanobacteriota</taxon>
        <taxon>Cyanophyceae</taxon>
        <taxon>Nostocales</taxon>
        <taxon>Nostocaceae</taxon>
        <taxon>Richelia</taxon>
    </lineage>
</organism>
<accession>A0A975T6U8</accession>
<sequence>MKKKLKVYLACTGVGIINRGIETFARECFDGLHGTEGLQIELFKGAGEEKTDEQRLWNVPRNGKIAQLLGKLIKRNGYVVEQLSSFLPFVYQIKKGKPDIIFYSDSNLGFQLYWWRKQIGVPYRLIFSNGGPCHPPFSRTDYVQQVAPFYLEQALKAGESPSKHFLVPYGINVPQGNPLLNQNERQNLKQRLGLPIDRPIIISVGWISATHKRMDYVVDEVAALPEPRPYLVMLGHINEDSQTIINQATLRLGKEGFTALSVPYEQVSQYYQVSDIFVLGSLQEGFGRVYLEALIHGLPCIVHDHPVMRYVLGSEGTFADLSKPSAMTQAIAQILQQPQSPQAIIHRREYVRKRFSWKNLIPAYMDMFHSCL</sequence>
<name>A0A975T6U8_9NOST</name>
<protein>
    <submittedName>
        <fullName evidence="3">Glycosyl transferase group 1</fullName>
    </submittedName>
</protein>
<evidence type="ECO:0000313" key="4">
    <source>
        <dbReference type="Proteomes" id="UP000683511"/>
    </source>
</evidence>
<dbReference type="AlphaFoldDB" id="A0A975T6U8"/>
<dbReference type="Proteomes" id="UP000683511">
    <property type="component" value="Chromosome"/>
</dbReference>
<keyword evidence="4" id="KW-1185">Reference proteome</keyword>